<organism evidence="2">
    <name type="scientific">Dichomitus squalens</name>
    <dbReference type="NCBI Taxonomy" id="114155"/>
    <lineage>
        <taxon>Eukaryota</taxon>
        <taxon>Fungi</taxon>
        <taxon>Dikarya</taxon>
        <taxon>Basidiomycota</taxon>
        <taxon>Agaricomycotina</taxon>
        <taxon>Agaricomycetes</taxon>
        <taxon>Polyporales</taxon>
        <taxon>Polyporaceae</taxon>
        <taxon>Dichomitus</taxon>
    </lineage>
</organism>
<accession>A0A4V2K0D3</accession>
<dbReference type="AlphaFoldDB" id="A0A4V2K0D3"/>
<name>A0A4V2K0D3_9APHY</name>
<feature type="compositionally biased region" description="Basic and acidic residues" evidence="1">
    <location>
        <begin position="51"/>
        <end position="60"/>
    </location>
</feature>
<feature type="region of interest" description="Disordered" evidence="1">
    <location>
        <begin position="23"/>
        <end position="78"/>
    </location>
</feature>
<sequence length="157" mass="17006">MVNRRTFGTDTLGTGYCLRHDLDPKKLPSEPCQSQARHAADMRSRRPFGRGGKERNEARNARRGPPTRPSLGAAPTMCSGSSAIAVSQRCGPEILHERIRVSARKTESGSEIGKPKVRVRNRLYASCGDRGRAQGGGEQKDGGRRPSVAPRASSLRG</sequence>
<dbReference type="EMBL" id="ML143421">
    <property type="protein sequence ID" value="TBU28463.1"/>
    <property type="molecule type" value="Genomic_DNA"/>
</dbReference>
<protein>
    <submittedName>
        <fullName evidence="2">Uncharacterized protein</fullName>
    </submittedName>
</protein>
<feature type="region of interest" description="Disordered" evidence="1">
    <location>
        <begin position="123"/>
        <end position="157"/>
    </location>
</feature>
<dbReference type="Proteomes" id="UP000292957">
    <property type="component" value="Unassembled WGS sequence"/>
</dbReference>
<reference evidence="2" key="1">
    <citation type="submission" date="2019-01" db="EMBL/GenBank/DDBJ databases">
        <title>Draft genome sequences of three monokaryotic isolates of the white-rot basidiomycete fungus Dichomitus squalens.</title>
        <authorList>
            <consortium name="DOE Joint Genome Institute"/>
            <person name="Lopez S.C."/>
            <person name="Andreopoulos B."/>
            <person name="Pangilinan J."/>
            <person name="Lipzen A."/>
            <person name="Riley R."/>
            <person name="Ahrendt S."/>
            <person name="Ng V."/>
            <person name="Barry K."/>
            <person name="Daum C."/>
            <person name="Grigoriev I.V."/>
            <person name="Hilden K.S."/>
            <person name="Makela M.R."/>
            <person name="de Vries R.P."/>
        </authorList>
    </citation>
    <scope>NUCLEOTIDE SEQUENCE [LARGE SCALE GENOMIC DNA]</scope>
    <source>
        <strain evidence="2">OM18370.1</strain>
    </source>
</reference>
<proteinExistence type="predicted"/>
<evidence type="ECO:0000313" key="2">
    <source>
        <dbReference type="EMBL" id="TBU28463.1"/>
    </source>
</evidence>
<gene>
    <name evidence="2" type="ORF">BD311DRAFT_758259</name>
</gene>
<evidence type="ECO:0000256" key="1">
    <source>
        <dbReference type="SAM" id="MobiDB-lite"/>
    </source>
</evidence>